<feature type="domain" description="PDZ" evidence="12">
    <location>
        <begin position="213"/>
        <end position="282"/>
    </location>
</feature>
<feature type="transmembrane region" description="Helical" evidence="11">
    <location>
        <begin position="384"/>
        <end position="407"/>
    </location>
</feature>
<dbReference type="PATRIC" id="fig|480.237.peg.1954"/>
<dbReference type="AlphaFoldDB" id="A0A198UIU5"/>
<dbReference type="InterPro" id="IPR008915">
    <property type="entry name" value="Peptidase_M50"/>
</dbReference>
<reference evidence="13 14" key="1">
    <citation type="journal article" date="2016" name="Genome Biol. Evol.">
        <title>Comparative Genomic Analyses of the Moraxella catarrhalis Serosensitive and Seroresistant Lineages Demonstrate Their Independent Evolution.</title>
        <authorList>
            <person name="Earl J.P."/>
            <person name="de Vries S.P."/>
            <person name="Ahmed A."/>
            <person name="Powell E."/>
            <person name="Schultz M.P."/>
            <person name="Hermans P.W."/>
            <person name="Hill D.J."/>
            <person name="Zhou Z."/>
            <person name="Constantinidou C.I."/>
            <person name="Hu F.Z."/>
            <person name="Bootsma H.J."/>
            <person name="Ehrlich G.D."/>
        </authorList>
    </citation>
    <scope>NUCLEOTIDE SEQUENCE [LARGE SCALE GENOMIC DNA]</scope>
    <source>
        <strain evidence="13 14">Z7542</strain>
    </source>
</reference>
<dbReference type="RefSeq" id="WP_064610368.1">
    <property type="nucleotide sequence ID" value="NZ_LXHB01000035.1"/>
</dbReference>
<dbReference type="InterPro" id="IPR041489">
    <property type="entry name" value="PDZ_6"/>
</dbReference>
<evidence type="ECO:0000256" key="7">
    <source>
        <dbReference type="ARBA" id="ARBA00022833"/>
    </source>
</evidence>
<evidence type="ECO:0000256" key="1">
    <source>
        <dbReference type="ARBA" id="ARBA00001947"/>
    </source>
</evidence>
<evidence type="ECO:0000313" key="14">
    <source>
        <dbReference type="Proteomes" id="UP000078228"/>
    </source>
</evidence>
<keyword evidence="8 11" id="KW-1133">Transmembrane helix</keyword>
<proteinExistence type="inferred from homology"/>
<evidence type="ECO:0000256" key="8">
    <source>
        <dbReference type="ARBA" id="ARBA00022989"/>
    </source>
</evidence>
<dbReference type="InterPro" id="IPR036034">
    <property type="entry name" value="PDZ_sf"/>
</dbReference>
<keyword evidence="6 11" id="KW-0378">Hydrolase</keyword>
<feature type="transmembrane region" description="Helical" evidence="11">
    <location>
        <begin position="98"/>
        <end position="122"/>
    </location>
</feature>
<comment type="cofactor">
    <cofactor evidence="1 11">
        <name>Zn(2+)</name>
        <dbReference type="ChEBI" id="CHEBI:29105"/>
    </cofactor>
</comment>
<dbReference type="EMBL" id="LXHC01000019">
    <property type="protein sequence ID" value="OAU96311.1"/>
    <property type="molecule type" value="Genomic_DNA"/>
</dbReference>
<keyword evidence="7 11" id="KW-0862">Zinc</keyword>
<comment type="subcellular location">
    <subcellularLocation>
        <location evidence="2">Membrane</location>
        <topology evidence="2">Multi-pass membrane protein</topology>
    </subcellularLocation>
</comment>
<feature type="transmembrane region" description="Helical" evidence="11">
    <location>
        <begin position="427"/>
        <end position="448"/>
    </location>
</feature>
<feature type="domain" description="PDZ" evidence="12">
    <location>
        <begin position="116"/>
        <end position="187"/>
    </location>
</feature>
<dbReference type="GO" id="GO:0004222">
    <property type="term" value="F:metalloendopeptidase activity"/>
    <property type="evidence" value="ECO:0007669"/>
    <property type="project" value="InterPro"/>
</dbReference>
<protein>
    <recommendedName>
        <fullName evidence="11">Zinc metalloprotease</fullName>
        <ecNumber evidence="11">3.4.24.-</ecNumber>
    </recommendedName>
</protein>
<dbReference type="OrthoDB" id="9782003at2"/>
<evidence type="ECO:0000259" key="12">
    <source>
        <dbReference type="SMART" id="SM00228"/>
    </source>
</evidence>
<comment type="caution">
    <text evidence="13">The sequence shown here is derived from an EMBL/GenBank/DDBJ whole genome shotgun (WGS) entry which is preliminary data.</text>
</comment>
<dbReference type="GO" id="GO:0046872">
    <property type="term" value="F:metal ion binding"/>
    <property type="evidence" value="ECO:0007669"/>
    <property type="project" value="UniProtKB-KW"/>
</dbReference>
<keyword evidence="9 11" id="KW-0482">Metalloprotease</keyword>
<evidence type="ECO:0000256" key="3">
    <source>
        <dbReference type="ARBA" id="ARBA00007931"/>
    </source>
</evidence>
<evidence type="ECO:0000256" key="9">
    <source>
        <dbReference type="ARBA" id="ARBA00023049"/>
    </source>
</evidence>
<keyword evidence="14" id="KW-1185">Reference proteome</keyword>
<dbReference type="PANTHER" id="PTHR42837">
    <property type="entry name" value="REGULATOR OF SIGMA-E PROTEASE RSEP"/>
    <property type="match status" value="1"/>
</dbReference>
<evidence type="ECO:0000256" key="11">
    <source>
        <dbReference type="RuleBase" id="RU362031"/>
    </source>
</evidence>
<sequence>MTALYMFLAAVCILGPLVALHEFGHYIVARLCGVKVQTYSIGFGPKLLAWTSKRSGIRYQIAAIPLGGYVKMLDGRHESVTDELKSVAFNHQHPLKKIAIVAAGPVMNFLIAIGLFWVLFLLPSEQLNTRIGEIIDNSPAAASGLVVGDKIISIDSKSVNTWQQTAYALASKMGESTTIHIGVNRDGQVLQKTAKVLHFMQTKEHRKPNDPLSSLGILPYQPIISPVVGEVLSDGAGALMGLKTGDVFTVIHGEPINDWLSATKIIQANPETMLDVTVMRQGKQVDLKLMPRGVKTQNGVVGQLGIRPQIDTDTLIPDEYRMTIQYSVGEAFTQAIRRTYDLSMMTLDAMGKMITGLIGIENLSGPIAIADVSKTSFELGFQEVLSTAAIISLSLAVLNLLPIPVLDGGHLVFYTYEWIMGKSMNEAVQMAAFKAGALLLFCFMLLAISNDIMRFFG</sequence>
<keyword evidence="11" id="KW-0479">Metal-binding</keyword>
<evidence type="ECO:0000256" key="10">
    <source>
        <dbReference type="ARBA" id="ARBA00023136"/>
    </source>
</evidence>
<comment type="similarity">
    <text evidence="3 11">Belongs to the peptidase M50B family.</text>
</comment>
<dbReference type="NCBIfam" id="TIGR00054">
    <property type="entry name" value="RIP metalloprotease RseP"/>
    <property type="match status" value="1"/>
</dbReference>
<dbReference type="CDD" id="cd23081">
    <property type="entry name" value="cpPDZ_EcRseP-like"/>
    <property type="match status" value="1"/>
</dbReference>
<dbReference type="PANTHER" id="PTHR42837:SF2">
    <property type="entry name" value="MEMBRANE METALLOPROTEASE ARASP2, CHLOROPLASTIC-RELATED"/>
    <property type="match status" value="1"/>
</dbReference>
<dbReference type="SUPFAM" id="SSF50156">
    <property type="entry name" value="PDZ domain-like"/>
    <property type="match status" value="2"/>
</dbReference>
<evidence type="ECO:0000313" key="13">
    <source>
        <dbReference type="EMBL" id="OAU96311.1"/>
    </source>
</evidence>
<dbReference type="Proteomes" id="UP000078228">
    <property type="component" value="Unassembled WGS sequence"/>
</dbReference>
<keyword evidence="4 13" id="KW-0645">Protease</keyword>
<keyword evidence="10 11" id="KW-0472">Membrane</keyword>
<dbReference type="GO" id="GO:0006508">
    <property type="term" value="P:proteolysis"/>
    <property type="evidence" value="ECO:0007669"/>
    <property type="project" value="UniProtKB-KW"/>
</dbReference>
<evidence type="ECO:0000256" key="4">
    <source>
        <dbReference type="ARBA" id="ARBA00022670"/>
    </source>
</evidence>
<dbReference type="EC" id="3.4.24.-" evidence="11"/>
<name>A0A198UIU5_MORCA</name>
<evidence type="ECO:0000256" key="6">
    <source>
        <dbReference type="ARBA" id="ARBA00022801"/>
    </source>
</evidence>
<evidence type="ECO:0000256" key="5">
    <source>
        <dbReference type="ARBA" id="ARBA00022692"/>
    </source>
</evidence>
<dbReference type="eggNOG" id="COG0750">
    <property type="taxonomic scope" value="Bacteria"/>
</dbReference>
<dbReference type="CDD" id="cd06163">
    <property type="entry name" value="S2P-M50_PDZ_RseP-like"/>
    <property type="match status" value="1"/>
</dbReference>
<accession>A0A198UIU5</accession>
<organism evidence="13 14">
    <name type="scientific">Moraxella catarrhalis</name>
    <name type="common">Branhamella catarrhalis</name>
    <dbReference type="NCBI Taxonomy" id="480"/>
    <lineage>
        <taxon>Bacteria</taxon>
        <taxon>Pseudomonadati</taxon>
        <taxon>Pseudomonadota</taxon>
        <taxon>Gammaproteobacteria</taxon>
        <taxon>Moraxellales</taxon>
        <taxon>Moraxellaceae</taxon>
        <taxon>Moraxella</taxon>
    </lineage>
</organism>
<dbReference type="InterPro" id="IPR004387">
    <property type="entry name" value="Pept_M50_Zn"/>
</dbReference>
<dbReference type="SMART" id="SM00228">
    <property type="entry name" value="PDZ"/>
    <property type="match status" value="2"/>
</dbReference>
<dbReference type="Pfam" id="PF02163">
    <property type="entry name" value="Peptidase_M50"/>
    <property type="match status" value="1"/>
</dbReference>
<keyword evidence="5 11" id="KW-0812">Transmembrane</keyword>
<dbReference type="GO" id="GO:0016020">
    <property type="term" value="C:membrane"/>
    <property type="evidence" value="ECO:0007669"/>
    <property type="project" value="UniProtKB-SubCell"/>
</dbReference>
<dbReference type="Gene3D" id="2.30.42.10">
    <property type="match status" value="2"/>
</dbReference>
<evidence type="ECO:0000256" key="2">
    <source>
        <dbReference type="ARBA" id="ARBA00004141"/>
    </source>
</evidence>
<dbReference type="Pfam" id="PF17820">
    <property type="entry name" value="PDZ_6"/>
    <property type="match status" value="1"/>
</dbReference>
<dbReference type="InterPro" id="IPR001478">
    <property type="entry name" value="PDZ"/>
</dbReference>
<gene>
    <name evidence="13" type="ORF">AO384_0999</name>
</gene>